<evidence type="ECO:0000313" key="3">
    <source>
        <dbReference type="Proteomes" id="UP001595697"/>
    </source>
</evidence>
<dbReference type="InterPro" id="IPR016032">
    <property type="entry name" value="Sig_transdc_resp-reg_C-effctor"/>
</dbReference>
<reference evidence="3" key="1">
    <citation type="journal article" date="2019" name="Int. J. Syst. Evol. Microbiol.">
        <title>The Global Catalogue of Microorganisms (GCM) 10K type strain sequencing project: providing services to taxonomists for standard genome sequencing and annotation.</title>
        <authorList>
            <consortium name="The Broad Institute Genomics Platform"/>
            <consortium name="The Broad Institute Genome Sequencing Center for Infectious Disease"/>
            <person name="Wu L."/>
            <person name="Ma J."/>
        </authorList>
    </citation>
    <scope>NUCLEOTIDE SEQUENCE [LARGE SCALE GENOMIC DNA]</scope>
    <source>
        <strain evidence="3">TBRC 5781</strain>
    </source>
</reference>
<evidence type="ECO:0000313" key="2">
    <source>
        <dbReference type="EMBL" id="MFC3967930.1"/>
    </source>
</evidence>
<gene>
    <name evidence="2" type="ORF">ACFOVS_07280</name>
</gene>
<keyword evidence="3" id="KW-1185">Reference proteome</keyword>
<name>A0ABV8E7M9_9HYPH</name>
<comment type="caution">
    <text evidence="2">The sequence shown here is derived from an EMBL/GenBank/DDBJ whole genome shotgun (WGS) entry which is preliminary data.</text>
</comment>
<dbReference type="InterPro" id="IPR000792">
    <property type="entry name" value="Tscrpt_reg_LuxR_C"/>
</dbReference>
<proteinExistence type="predicted"/>
<dbReference type="Gene3D" id="1.10.10.10">
    <property type="entry name" value="Winged helix-like DNA-binding domain superfamily/Winged helix DNA-binding domain"/>
    <property type="match status" value="1"/>
</dbReference>
<feature type="domain" description="HTH luxR-type" evidence="1">
    <location>
        <begin position="295"/>
        <end position="352"/>
    </location>
</feature>
<evidence type="ECO:0000259" key="1">
    <source>
        <dbReference type="SMART" id="SM00421"/>
    </source>
</evidence>
<sequence>MLNLKLIDQIYEAAFVSETWETVCCEISLEIEAYSASLITIDGQQSFNWVSSPNIRSDMERFSSSPLRFQNIRPARHEALSPYSFMRDVDLMTEEEIAVDPIYTQFLHPLGLGWTVGDMIKEPSGHTIIFDIIRERTAGPFEQKHVALLNTLRPHLARAATTSSRIHFEKINAAVRALELVDLPAAIITHQATVLAANSLMEDFSPQIVVSAYDRLIFGSSTTNAKFQEAITRPNSSSSSCSLPLPRTEVLPPAVVHLVPIRGNAKDIFTNAAYFVIATSADRSKVIDSETLQGLFDLSPAEARVARSLAMGNDVATTAREFGISIETARSHVKSALSKCGMTRQVDLIANIITHRPLSRNDESQG</sequence>
<dbReference type="InterPro" id="IPR036388">
    <property type="entry name" value="WH-like_DNA-bd_sf"/>
</dbReference>
<dbReference type="SUPFAM" id="SSF46894">
    <property type="entry name" value="C-terminal effector domain of the bipartite response regulators"/>
    <property type="match status" value="1"/>
</dbReference>
<protein>
    <submittedName>
        <fullName evidence="2">Helix-turn-helix transcriptional regulator</fullName>
    </submittedName>
</protein>
<dbReference type="EMBL" id="JBHSBD010000028">
    <property type="protein sequence ID" value="MFC3967930.1"/>
    <property type="molecule type" value="Genomic_DNA"/>
</dbReference>
<accession>A0ABV8E7M9</accession>
<organism evidence="2 3">
    <name type="scientific">Rhizobium lemnae</name>
    <dbReference type="NCBI Taxonomy" id="1214924"/>
    <lineage>
        <taxon>Bacteria</taxon>
        <taxon>Pseudomonadati</taxon>
        <taxon>Pseudomonadota</taxon>
        <taxon>Alphaproteobacteria</taxon>
        <taxon>Hyphomicrobiales</taxon>
        <taxon>Rhizobiaceae</taxon>
        <taxon>Rhizobium/Agrobacterium group</taxon>
        <taxon>Rhizobium</taxon>
    </lineage>
</organism>
<dbReference type="RefSeq" id="WP_247260761.1">
    <property type="nucleotide sequence ID" value="NZ_JALJQZ010000012.1"/>
</dbReference>
<dbReference type="Proteomes" id="UP001595697">
    <property type="component" value="Unassembled WGS sequence"/>
</dbReference>
<dbReference type="SMART" id="SM00421">
    <property type="entry name" value="HTH_LUXR"/>
    <property type="match status" value="1"/>
</dbReference>